<feature type="transmembrane region" description="Helical" evidence="1">
    <location>
        <begin position="52"/>
        <end position="71"/>
    </location>
</feature>
<name>A0A8A4ZJX6_9MICO</name>
<evidence type="ECO:0000256" key="1">
    <source>
        <dbReference type="SAM" id="Phobius"/>
    </source>
</evidence>
<feature type="transmembrane region" description="Helical" evidence="1">
    <location>
        <begin position="28"/>
        <end position="45"/>
    </location>
</feature>
<dbReference type="Pfam" id="PF14017">
    <property type="entry name" value="DUF4233"/>
    <property type="match status" value="1"/>
</dbReference>
<accession>A0A8A4ZJX6</accession>
<gene>
    <name evidence="2" type="ORF">J4E96_06045</name>
</gene>
<dbReference type="EMBL" id="CP071868">
    <property type="protein sequence ID" value="QTE31353.1"/>
    <property type="molecule type" value="Genomic_DNA"/>
</dbReference>
<dbReference type="AlphaFoldDB" id="A0A8A4ZJX6"/>
<sequence>MLVLEAFAVFFATLVVFALQMAPAAVVWAVGGALAVTLVLASGLLRRPGGYVAGSVVQAVVLAASIALFGAPIDDAAFVAGTTLVVALVFVGLWVAALRLGGRIDRERAEWDAAHPAG</sequence>
<protein>
    <submittedName>
        <fullName evidence="2">DUF4233 domain-containing protein</fullName>
    </submittedName>
</protein>
<feature type="transmembrane region" description="Helical" evidence="1">
    <location>
        <begin position="77"/>
        <end position="98"/>
    </location>
</feature>
<reference evidence="2" key="1">
    <citation type="submission" date="2021-03" db="EMBL/GenBank/DDBJ databases">
        <title>Pengzhenrongella sicca gen. nov., sp. nov., a new member of suborder Micrococcineae isolated from High-Arctic tundra soil.</title>
        <authorList>
            <person name="Peng F."/>
        </authorList>
    </citation>
    <scope>NUCLEOTIDE SEQUENCE</scope>
    <source>
        <strain evidence="2">LRZ-2</strain>
    </source>
</reference>
<dbReference type="KEGG" id="psic:J4E96_06045"/>
<keyword evidence="1" id="KW-1133">Transmembrane helix</keyword>
<evidence type="ECO:0000313" key="2">
    <source>
        <dbReference type="EMBL" id="QTE31353.1"/>
    </source>
</evidence>
<organism evidence="2 3">
    <name type="scientific">Pengzhenrongella sicca</name>
    <dbReference type="NCBI Taxonomy" id="2819238"/>
    <lineage>
        <taxon>Bacteria</taxon>
        <taxon>Bacillati</taxon>
        <taxon>Actinomycetota</taxon>
        <taxon>Actinomycetes</taxon>
        <taxon>Micrococcales</taxon>
        <taxon>Pengzhenrongella</taxon>
    </lineage>
</organism>
<proteinExistence type="predicted"/>
<keyword evidence="1" id="KW-0812">Transmembrane</keyword>
<keyword evidence="3" id="KW-1185">Reference proteome</keyword>
<keyword evidence="1" id="KW-0472">Membrane</keyword>
<dbReference type="InterPro" id="IPR025327">
    <property type="entry name" value="DUF4233"/>
</dbReference>
<evidence type="ECO:0000313" key="3">
    <source>
        <dbReference type="Proteomes" id="UP000663937"/>
    </source>
</evidence>
<dbReference type="Proteomes" id="UP000663937">
    <property type="component" value="Chromosome"/>
</dbReference>